<evidence type="ECO:0000256" key="4">
    <source>
        <dbReference type="ARBA" id="ARBA00022722"/>
    </source>
</evidence>
<proteinExistence type="inferred from homology"/>
<keyword evidence="11" id="KW-1185">Reference proteome</keyword>
<evidence type="ECO:0000256" key="6">
    <source>
        <dbReference type="ARBA" id="ARBA00022801"/>
    </source>
</evidence>
<evidence type="ECO:0000256" key="3">
    <source>
        <dbReference type="ARBA" id="ARBA00006958"/>
    </source>
</evidence>
<dbReference type="OrthoDB" id="2668416at2759"/>
<evidence type="ECO:0000313" key="11">
    <source>
        <dbReference type="Proteomes" id="UP000821853"/>
    </source>
</evidence>
<sequence>MCRCKQPAPGTVHYVNDGASGGTELLLHGVYLVGNLLGDSAYPLQPWLLTPYKQATGRWQPHMQAFKSAHNRQRVVLEGAFGLLKGRFRRLLHIDVLTIPQAVDTVLGACVLHNITQRDSDQLNDDEALPDSGTDVSPPDPLQGHDTPAPATALRDAVALRL</sequence>
<dbReference type="AlphaFoldDB" id="A0A9J6FCL3"/>
<organism evidence="10 11">
    <name type="scientific">Haemaphysalis longicornis</name>
    <name type="common">Bush tick</name>
    <dbReference type="NCBI Taxonomy" id="44386"/>
    <lineage>
        <taxon>Eukaryota</taxon>
        <taxon>Metazoa</taxon>
        <taxon>Ecdysozoa</taxon>
        <taxon>Arthropoda</taxon>
        <taxon>Chelicerata</taxon>
        <taxon>Arachnida</taxon>
        <taxon>Acari</taxon>
        <taxon>Parasitiformes</taxon>
        <taxon>Ixodida</taxon>
        <taxon>Ixodoidea</taxon>
        <taxon>Ixodidae</taxon>
        <taxon>Haemaphysalinae</taxon>
        <taxon>Haemaphysalis</taxon>
    </lineage>
</organism>
<dbReference type="GO" id="GO:0005634">
    <property type="term" value="C:nucleus"/>
    <property type="evidence" value="ECO:0007669"/>
    <property type="project" value="UniProtKB-SubCell"/>
</dbReference>
<comment type="caution">
    <text evidence="10">The sequence shown here is derived from an EMBL/GenBank/DDBJ whole genome shotgun (WGS) entry which is preliminary data.</text>
</comment>
<evidence type="ECO:0000259" key="9">
    <source>
        <dbReference type="Pfam" id="PF13359"/>
    </source>
</evidence>
<comment type="similarity">
    <text evidence="3">Belongs to the HARBI1 family.</text>
</comment>
<dbReference type="PANTHER" id="PTHR22930:SF85">
    <property type="entry name" value="GH03217P-RELATED"/>
    <property type="match status" value="1"/>
</dbReference>
<evidence type="ECO:0000313" key="10">
    <source>
        <dbReference type="EMBL" id="KAH9359860.1"/>
    </source>
</evidence>
<keyword evidence="4" id="KW-0540">Nuclease</keyword>
<evidence type="ECO:0000256" key="8">
    <source>
        <dbReference type="SAM" id="MobiDB-lite"/>
    </source>
</evidence>
<dbReference type="Proteomes" id="UP000821853">
    <property type="component" value="Chromosome 1"/>
</dbReference>
<dbReference type="InterPro" id="IPR045249">
    <property type="entry name" value="HARBI1-like"/>
</dbReference>
<dbReference type="GO" id="GO:0046872">
    <property type="term" value="F:metal ion binding"/>
    <property type="evidence" value="ECO:0007669"/>
    <property type="project" value="UniProtKB-KW"/>
</dbReference>
<accession>A0A9J6FCL3</accession>
<keyword evidence="5" id="KW-0479">Metal-binding</keyword>
<feature type="domain" description="DDE Tnp4" evidence="9">
    <location>
        <begin position="35"/>
        <end position="114"/>
    </location>
</feature>
<reference evidence="10 11" key="1">
    <citation type="journal article" date="2020" name="Cell">
        <title>Large-Scale Comparative Analyses of Tick Genomes Elucidate Their Genetic Diversity and Vector Capacities.</title>
        <authorList>
            <consortium name="Tick Genome and Microbiome Consortium (TIGMIC)"/>
            <person name="Jia N."/>
            <person name="Wang J."/>
            <person name="Shi W."/>
            <person name="Du L."/>
            <person name="Sun Y."/>
            <person name="Zhan W."/>
            <person name="Jiang J.F."/>
            <person name="Wang Q."/>
            <person name="Zhang B."/>
            <person name="Ji P."/>
            <person name="Bell-Sakyi L."/>
            <person name="Cui X.M."/>
            <person name="Yuan T.T."/>
            <person name="Jiang B.G."/>
            <person name="Yang W.F."/>
            <person name="Lam T.T."/>
            <person name="Chang Q.C."/>
            <person name="Ding S.J."/>
            <person name="Wang X.J."/>
            <person name="Zhu J.G."/>
            <person name="Ruan X.D."/>
            <person name="Zhao L."/>
            <person name="Wei J.T."/>
            <person name="Ye R.Z."/>
            <person name="Que T.C."/>
            <person name="Du C.H."/>
            <person name="Zhou Y.H."/>
            <person name="Cheng J.X."/>
            <person name="Dai P.F."/>
            <person name="Guo W.B."/>
            <person name="Han X.H."/>
            <person name="Huang E.J."/>
            <person name="Li L.F."/>
            <person name="Wei W."/>
            <person name="Gao Y.C."/>
            <person name="Liu J.Z."/>
            <person name="Shao H.Z."/>
            <person name="Wang X."/>
            <person name="Wang C.C."/>
            <person name="Yang T.C."/>
            <person name="Huo Q.B."/>
            <person name="Li W."/>
            <person name="Chen H.Y."/>
            <person name="Chen S.E."/>
            <person name="Zhou L.G."/>
            <person name="Ni X.B."/>
            <person name="Tian J.H."/>
            <person name="Sheng Y."/>
            <person name="Liu T."/>
            <person name="Pan Y.S."/>
            <person name="Xia L.Y."/>
            <person name="Li J."/>
            <person name="Zhao F."/>
            <person name="Cao W.C."/>
        </authorList>
    </citation>
    <scope>NUCLEOTIDE SEQUENCE [LARGE SCALE GENOMIC DNA]</scope>
    <source>
        <strain evidence="10">HaeL-2018</strain>
    </source>
</reference>
<gene>
    <name evidence="10" type="ORF">HPB48_000827</name>
</gene>
<keyword evidence="7" id="KW-0539">Nucleus</keyword>
<dbReference type="InterPro" id="IPR027806">
    <property type="entry name" value="HARBI1_dom"/>
</dbReference>
<evidence type="ECO:0000256" key="1">
    <source>
        <dbReference type="ARBA" id="ARBA00001968"/>
    </source>
</evidence>
<comment type="cofactor">
    <cofactor evidence="1">
        <name>a divalent metal cation</name>
        <dbReference type="ChEBI" id="CHEBI:60240"/>
    </cofactor>
</comment>
<dbReference type="Pfam" id="PF13359">
    <property type="entry name" value="DDE_Tnp_4"/>
    <property type="match status" value="1"/>
</dbReference>
<dbReference type="VEuPathDB" id="VectorBase:HLOH_058062"/>
<protein>
    <recommendedName>
        <fullName evidence="9">DDE Tnp4 domain-containing protein</fullName>
    </recommendedName>
</protein>
<feature type="region of interest" description="Disordered" evidence="8">
    <location>
        <begin position="121"/>
        <end position="150"/>
    </location>
</feature>
<evidence type="ECO:0000256" key="7">
    <source>
        <dbReference type="ARBA" id="ARBA00023242"/>
    </source>
</evidence>
<keyword evidence="6" id="KW-0378">Hydrolase</keyword>
<dbReference type="OMA" id="VEWCIGL"/>
<evidence type="ECO:0000256" key="5">
    <source>
        <dbReference type="ARBA" id="ARBA00022723"/>
    </source>
</evidence>
<dbReference type="GO" id="GO:0004518">
    <property type="term" value="F:nuclease activity"/>
    <property type="evidence" value="ECO:0007669"/>
    <property type="project" value="UniProtKB-KW"/>
</dbReference>
<dbReference type="GO" id="GO:0016787">
    <property type="term" value="F:hydrolase activity"/>
    <property type="evidence" value="ECO:0007669"/>
    <property type="project" value="UniProtKB-KW"/>
</dbReference>
<comment type="subcellular location">
    <subcellularLocation>
        <location evidence="2">Nucleus</location>
    </subcellularLocation>
</comment>
<dbReference type="PANTHER" id="PTHR22930">
    <property type="match status" value="1"/>
</dbReference>
<evidence type="ECO:0000256" key="2">
    <source>
        <dbReference type="ARBA" id="ARBA00004123"/>
    </source>
</evidence>
<name>A0A9J6FCL3_HAELO</name>
<dbReference type="EMBL" id="JABSTR010000001">
    <property type="protein sequence ID" value="KAH9359860.1"/>
    <property type="molecule type" value="Genomic_DNA"/>
</dbReference>